<feature type="transmembrane region" description="Helical" evidence="1">
    <location>
        <begin position="20"/>
        <end position="42"/>
    </location>
</feature>
<organism evidence="2 3">
    <name type="scientific">Candidatus Kaiserbacteria bacterium GW2011_GWA2_58_9</name>
    <dbReference type="NCBI Taxonomy" id="1618672"/>
    <lineage>
        <taxon>Bacteria</taxon>
        <taxon>Candidatus Kaiseribacteriota</taxon>
    </lineage>
</organism>
<evidence type="ECO:0000256" key="1">
    <source>
        <dbReference type="SAM" id="Phobius"/>
    </source>
</evidence>
<keyword evidence="1" id="KW-1133">Transmembrane helix</keyword>
<evidence type="ECO:0000313" key="3">
    <source>
        <dbReference type="Proteomes" id="UP000034789"/>
    </source>
</evidence>
<protein>
    <submittedName>
        <fullName evidence="2">Uncharacterized protein</fullName>
    </submittedName>
</protein>
<proteinExistence type="predicted"/>
<keyword evidence="1" id="KW-0472">Membrane</keyword>
<sequence>MVLQKAADSMKDKSNDEKKAVAGGIAFAVVVILFFGWAFFFFKKIQSGAQLQQLGGGAQEEFLGASVRDAQEALMEDFSDIDELRRALEQSGGQNQQGAVQQDYQYGGDQFGGSGSIE</sequence>
<gene>
    <name evidence="2" type="ORF">UY98_C0048G0006</name>
</gene>
<accession>A0A0G2AV61</accession>
<dbReference type="EMBL" id="LCSD01000048">
    <property type="protein sequence ID" value="KKW45377.1"/>
    <property type="molecule type" value="Genomic_DNA"/>
</dbReference>
<dbReference type="Proteomes" id="UP000034789">
    <property type="component" value="Unassembled WGS sequence"/>
</dbReference>
<name>A0A0G2AV61_9BACT</name>
<keyword evidence="1" id="KW-0812">Transmembrane</keyword>
<reference evidence="2 3" key="1">
    <citation type="journal article" date="2015" name="Nature">
        <title>rRNA introns, odd ribosomes, and small enigmatic genomes across a large radiation of phyla.</title>
        <authorList>
            <person name="Brown C.T."/>
            <person name="Hug L.A."/>
            <person name="Thomas B.C."/>
            <person name="Sharon I."/>
            <person name="Castelle C.J."/>
            <person name="Singh A."/>
            <person name="Wilkins M.J."/>
            <person name="Williams K.H."/>
            <person name="Banfield J.F."/>
        </authorList>
    </citation>
    <scope>NUCLEOTIDE SEQUENCE [LARGE SCALE GENOMIC DNA]</scope>
</reference>
<comment type="caution">
    <text evidence="2">The sequence shown here is derived from an EMBL/GenBank/DDBJ whole genome shotgun (WGS) entry which is preliminary data.</text>
</comment>
<dbReference type="AlphaFoldDB" id="A0A0G2AV61"/>
<evidence type="ECO:0000313" key="2">
    <source>
        <dbReference type="EMBL" id="KKW45377.1"/>
    </source>
</evidence>